<dbReference type="Proteomes" id="UP000289886">
    <property type="component" value="Unassembled WGS sequence"/>
</dbReference>
<protein>
    <submittedName>
        <fullName evidence="2">PAXIP1-associated glutamate-rich protein 1</fullName>
    </submittedName>
</protein>
<name>A0A444V644_ACIRT</name>
<dbReference type="InterPro" id="IPR028213">
    <property type="entry name" value="PA1"/>
</dbReference>
<keyword evidence="3" id="KW-1185">Reference proteome</keyword>
<evidence type="ECO:0000256" key="1">
    <source>
        <dbReference type="SAM" id="MobiDB-lite"/>
    </source>
</evidence>
<dbReference type="GO" id="GO:0033148">
    <property type="term" value="P:positive regulation of intracellular estrogen receptor signaling pathway"/>
    <property type="evidence" value="ECO:0007669"/>
    <property type="project" value="TreeGrafter"/>
</dbReference>
<gene>
    <name evidence="2" type="ORF">EOD39_16348</name>
</gene>
<dbReference type="PANTHER" id="PTHR28467">
    <property type="entry name" value="PAXIP1-ASSOCIATED GLUTAMATE-RICH PROTEIN 1"/>
    <property type="match status" value="1"/>
</dbReference>
<dbReference type="GO" id="GO:1902808">
    <property type="term" value="P:positive regulation of cell cycle G1/S phase transition"/>
    <property type="evidence" value="ECO:0007669"/>
    <property type="project" value="TreeGrafter"/>
</dbReference>
<feature type="compositionally biased region" description="Basic and acidic residues" evidence="1">
    <location>
        <begin position="158"/>
        <end position="172"/>
    </location>
</feature>
<sequence length="276" mass="31009">MQSAETSTGEVQKGLESLAVDAPEEKKISEGARDRGVEEEAERAGEETTEKDEDDEMEREGDRNEDGGMAGEGEGEREGEGEALKEGDSEDWCLPCSDDEISEPAHWTPPVTEIRRLYGLLATGGVLELNVELLPRRPPTPEPDPDRMSGASEDSEEERERREREDRERERAPSPTEFDFDDEAPPVTPKTSFIDRRRTPGSVGRPQRREARLDKVLSDMKRHKKIEEHILRTGRDVFKQQQPEAEPQPGHKNQGPGSGTPKRGPSAIFSPQQRKY</sequence>
<accession>A0A444V644</accession>
<feature type="compositionally biased region" description="Basic and acidic residues" evidence="1">
    <location>
        <begin position="74"/>
        <end position="87"/>
    </location>
</feature>
<feature type="compositionally biased region" description="Acidic residues" evidence="1">
    <location>
        <begin position="49"/>
        <end position="59"/>
    </location>
</feature>
<dbReference type="GO" id="GO:0030331">
    <property type="term" value="F:nuclear estrogen receptor binding"/>
    <property type="evidence" value="ECO:0007669"/>
    <property type="project" value="TreeGrafter"/>
</dbReference>
<dbReference type="GO" id="GO:0044666">
    <property type="term" value="C:MLL3/4 complex"/>
    <property type="evidence" value="ECO:0007669"/>
    <property type="project" value="TreeGrafter"/>
</dbReference>
<feature type="compositionally biased region" description="Basic and acidic residues" evidence="1">
    <location>
        <begin position="207"/>
        <end position="238"/>
    </location>
</feature>
<feature type="compositionally biased region" description="Basic and acidic residues" evidence="1">
    <location>
        <begin position="23"/>
        <end position="48"/>
    </location>
</feature>
<dbReference type="EMBL" id="SCEB01002019">
    <property type="protein sequence ID" value="RXM95896.1"/>
    <property type="molecule type" value="Genomic_DNA"/>
</dbReference>
<dbReference type="PANTHER" id="PTHR28467:SF1">
    <property type="entry name" value="PAXIP1-ASSOCIATED GLUTAMATE-RICH PROTEIN 1"/>
    <property type="match status" value="1"/>
</dbReference>
<feature type="compositionally biased region" description="Polar residues" evidence="1">
    <location>
        <begin position="1"/>
        <end position="10"/>
    </location>
</feature>
<evidence type="ECO:0000313" key="3">
    <source>
        <dbReference type="Proteomes" id="UP000289886"/>
    </source>
</evidence>
<dbReference type="Pfam" id="PF15364">
    <property type="entry name" value="PAXIP1_C"/>
    <property type="match status" value="1"/>
</dbReference>
<proteinExistence type="predicted"/>
<feature type="region of interest" description="Disordered" evidence="1">
    <location>
        <begin position="130"/>
        <end position="276"/>
    </location>
</feature>
<reference evidence="2 3" key="1">
    <citation type="submission" date="2019-01" db="EMBL/GenBank/DDBJ databases">
        <title>Draft Genome and Complete Hox-Cluster Characterization of the Sterlet Sturgeon (Acipenser ruthenus).</title>
        <authorList>
            <person name="Wei Q."/>
        </authorList>
    </citation>
    <scope>NUCLEOTIDE SEQUENCE [LARGE SCALE GENOMIC DNA]</scope>
    <source>
        <strain evidence="2">WHYD16114868_AA</strain>
        <tissue evidence="2">Blood</tissue>
    </source>
</reference>
<comment type="caution">
    <text evidence="2">The sequence shown here is derived from an EMBL/GenBank/DDBJ whole genome shotgun (WGS) entry which is preliminary data.</text>
</comment>
<dbReference type="AlphaFoldDB" id="A0A444V644"/>
<organism evidence="2 3">
    <name type="scientific">Acipenser ruthenus</name>
    <name type="common">Sterlet sturgeon</name>
    <dbReference type="NCBI Taxonomy" id="7906"/>
    <lineage>
        <taxon>Eukaryota</taxon>
        <taxon>Metazoa</taxon>
        <taxon>Chordata</taxon>
        <taxon>Craniata</taxon>
        <taxon>Vertebrata</taxon>
        <taxon>Euteleostomi</taxon>
        <taxon>Actinopterygii</taxon>
        <taxon>Chondrostei</taxon>
        <taxon>Acipenseriformes</taxon>
        <taxon>Acipenseridae</taxon>
        <taxon>Acipenser</taxon>
    </lineage>
</organism>
<feature type="region of interest" description="Disordered" evidence="1">
    <location>
        <begin position="1"/>
        <end position="109"/>
    </location>
</feature>
<evidence type="ECO:0000313" key="2">
    <source>
        <dbReference type="EMBL" id="RXM95896.1"/>
    </source>
</evidence>